<name>A0A6I6LFR5_STUST</name>
<dbReference type="Pfam" id="PF01464">
    <property type="entry name" value="SLT"/>
    <property type="match status" value="1"/>
</dbReference>
<proteinExistence type="inferred from homology"/>
<accession>A0A6I6LFR5</accession>
<protein>
    <submittedName>
        <fullName evidence="5">Transglycosylase SLT domain-containing protein</fullName>
    </submittedName>
</protein>
<comment type="similarity">
    <text evidence="1">Belongs to the transglycosylase Slt family.</text>
</comment>
<keyword evidence="2" id="KW-1005">Bacterial flagellum biogenesis</keyword>
<sequence>MSIVSLPQHLNTLRQRADGPNAARRQQLEVVAEQFEAMFLQQILKQMRKAGDVLGAGNPMRSRELDTMRDFYDEVLADTLAGKRQTGIADMLVQQLSGDAPGTAPVPAALAGHAASGVQAGGLHALRGTWQRGVEALDSAWESGKAGFKSLVDSVIKHESSGNIAAVSPKGARGLMQLMPGTARDMAAELGLPFSEARLTTDAEYNKRLGSAYLNKMLDRYEGHQALALAAYNAGPGKVDEWLKDHGDPRKGEIGMAAWVQKIPYAETRNYTRNILEDLRAAAPRPVEPRAQVQAVARPLQAALNCDTDAVALSTQQRSVIGGGHLSVAFAQPIRIESKEIVS</sequence>
<gene>
    <name evidence="5" type="ORF">GQA94_04440</name>
</gene>
<evidence type="ECO:0000313" key="6">
    <source>
        <dbReference type="Proteomes" id="UP000438983"/>
    </source>
</evidence>
<dbReference type="InterPro" id="IPR008258">
    <property type="entry name" value="Transglycosylase_SLT_dom_1"/>
</dbReference>
<dbReference type="AlphaFoldDB" id="A0A6I6LFR5"/>
<evidence type="ECO:0000259" key="3">
    <source>
        <dbReference type="Pfam" id="PF01464"/>
    </source>
</evidence>
<dbReference type="RefSeq" id="WP_158186939.1">
    <property type="nucleotide sequence ID" value="NZ_CP046902.1"/>
</dbReference>
<feature type="domain" description="Flagellar protein FlgJ N-terminal" evidence="4">
    <location>
        <begin position="45"/>
        <end position="95"/>
    </location>
</feature>
<feature type="domain" description="Transglycosylase SLT" evidence="3">
    <location>
        <begin position="145"/>
        <end position="250"/>
    </location>
</feature>
<dbReference type="PANTHER" id="PTHR37423">
    <property type="entry name" value="SOLUBLE LYTIC MUREIN TRANSGLYCOSYLASE-RELATED"/>
    <property type="match status" value="1"/>
</dbReference>
<dbReference type="Pfam" id="PF10135">
    <property type="entry name" value="Rod-binding"/>
    <property type="match status" value="1"/>
</dbReference>
<evidence type="ECO:0000259" key="4">
    <source>
        <dbReference type="Pfam" id="PF10135"/>
    </source>
</evidence>
<dbReference type="GO" id="GO:0044781">
    <property type="term" value="P:bacterial-type flagellum organization"/>
    <property type="evidence" value="ECO:0007669"/>
    <property type="project" value="UniProtKB-KW"/>
</dbReference>
<dbReference type="PANTHER" id="PTHR37423:SF2">
    <property type="entry name" value="MEMBRANE-BOUND LYTIC MUREIN TRANSGLYCOSYLASE C"/>
    <property type="match status" value="1"/>
</dbReference>
<evidence type="ECO:0000256" key="2">
    <source>
        <dbReference type="ARBA" id="ARBA00022795"/>
    </source>
</evidence>
<dbReference type="Proteomes" id="UP000438983">
    <property type="component" value="Chromosome"/>
</dbReference>
<dbReference type="CDD" id="cd13401">
    <property type="entry name" value="Slt70-like"/>
    <property type="match status" value="1"/>
</dbReference>
<evidence type="ECO:0000313" key="5">
    <source>
        <dbReference type="EMBL" id="QGZ29354.1"/>
    </source>
</evidence>
<organism evidence="5 6">
    <name type="scientific">Stutzerimonas stutzeri</name>
    <name type="common">Pseudomonas stutzeri</name>
    <dbReference type="NCBI Taxonomy" id="316"/>
    <lineage>
        <taxon>Bacteria</taxon>
        <taxon>Pseudomonadati</taxon>
        <taxon>Pseudomonadota</taxon>
        <taxon>Gammaproteobacteria</taxon>
        <taxon>Pseudomonadales</taxon>
        <taxon>Pseudomonadaceae</taxon>
        <taxon>Stutzerimonas</taxon>
    </lineage>
</organism>
<evidence type="ECO:0000256" key="1">
    <source>
        <dbReference type="ARBA" id="ARBA00007734"/>
    </source>
</evidence>
<dbReference type="InterPro" id="IPR019301">
    <property type="entry name" value="Flagellar_prot_FlgJ_N"/>
</dbReference>
<dbReference type="Gene3D" id="1.10.530.10">
    <property type="match status" value="1"/>
</dbReference>
<reference evidence="5 6" key="1">
    <citation type="submission" date="2019-12" db="EMBL/GenBank/DDBJ databases">
        <title>Complete genome sequence of Pseudomonas stutzeri.</title>
        <authorList>
            <person name="Lim S.R."/>
            <person name="Kim J.H."/>
        </authorList>
    </citation>
    <scope>NUCLEOTIDE SEQUENCE [LARGE SCALE GENOMIC DNA]</scope>
    <source>
        <strain evidence="5 6">PM101005</strain>
    </source>
</reference>
<dbReference type="InterPro" id="IPR023346">
    <property type="entry name" value="Lysozyme-like_dom_sf"/>
</dbReference>
<dbReference type="EMBL" id="CP046902">
    <property type="protein sequence ID" value="QGZ29354.1"/>
    <property type="molecule type" value="Genomic_DNA"/>
</dbReference>
<dbReference type="OrthoDB" id="9815002at2"/>
<dbReference type="SUPFAM" id="SSF53955">
    <property type="entry name" value="Lysozyme-like"/>
    <property type="match status" value="1"/>
</dbReference>